<evidence type="ECO:0000313" key="2">
    <source>
        <dbReference type="EMBL" id="GMQ32991.1"/>
    </source>
</evidence>
<protein>
    <recommendedName>
        <fullName evidence="1">Nuclease associated modular domain-containing protein</fullName>
    </recommendedName>
</protein>
<dbReference type="SUPFAM" id="SSF64496">
    <property type="entry name" value="DNA-binding domain of intron-encoded endonucleases"/>
    <property type="match status" value="2"/>
</dbReference>
<name>A0ABQ6PYJ4_9BACT</name>
<dbReference type="Pfam" id="PF07460">
    <property type="entry name" value="NUMOD3"/>
    <property type="match status" value="2"/>
</dbReference>
<dbReference type="EMBL" id="BTPE01000003">
    <property type="protein sequence ID" value="GMQ32991.1"/>
    <property type="molecule type" value="Genomic_DNA"/>
</dbReference>
<dbReference type="SMART" id="SM00496">
    <property type="entry name" value="IENR2"/>
    <property type="match status" value="4"/>
</dbReference>
<feature type="domain" description="Nuclease associated modular" evidence="1">
    <location>
        <begin position="146"/>
        <end position="162"/>
    </location>
</feature>
<feature type="domain" description="Nuclease associated modular" evidence="1">
    <location>
        <begin position="88"/>
        <end position="104"/>
    </location>
</feature>
<proteinExistence type="predicted"/>
<dbReference type="InterPro" id="IPR003611">
    <property type="entry name" value="NUMOD3"/>
</dbReference>
<feature type="domain" description="Nuclease associated modular" evidence="1">
    <location>
        <begin position="118"/>
        <end position="134"/>
    </location>
</feature>
<comment type="caution">
    <text evidence="2">The sequence shown here is derived from an EMBL/GenBank/DDBJ whole genome shotgun (WGS) entry which is preliminary data.</text>
</comment>
<organism evidence="2 3">
    <name type="scientific">Algoriphagus taiwanensis</name>
    <dbReference type="NCBI Taxonomy" id="1445656"/>
    <lineage>
        <taxon>Bacteria</taxon>
        <taxon>Pseudomonadati</taxon>
        <taxon>Bacteroidota</taxon>
        <taxon>Cytophagia</taxon>
        <taxon>Cytophagales</taxon>
        <taxon>Cyclobacteriaceae</taxon>
        <taxon>Algoriphagus</taxon>
    </lineage>
</organism>
<gene>
    <name evidence="2" type="ORF">Ataiwa_12630</name>
</gene>
<evidence type="ECO:0000313" key="3">
    <source>
        <dbReference type="Proteomes" id="UP001307705"/>
    </source>
</evidence>
<evidence type="ECO:0000259" key="1">
    <source>
        <dbReference type="SMART" id="SM00496"/>
    </source>
</evidence>
<keyword evidence="3" id="KW-1185">Reference proteome</keyword>
<sequence length="247" mass="28492">MDNEVFYVGKGHDTRMYWHKKHAIIGDHHNKHLQNKILKLISNGGKIIYKKVFESPDEKEVFKQEMLTIQYFGFENLCNLTEGGEGSTGYVHTEAALKKMKENAAERDWVGENNPNFGGGNWSEESRKKFSDYQKLNLLGERNPFFGKKHSKSARAKMSEYHSGKTLTEEHKLKISENHAFKGKKRPEHSKKMSGENNPKAKLTLELIRQIRIEYALGGKSYRKLAAIYGVDFTTIADIIKNKIWKE</sequence>
<dbReference type="Proteomes" id="UP001307705">
    <property type="component" value="Unassembled WGS sequence"/>
</dbReference>
<dbReference type="Pfam" id="PF22945">
    <property type="entry name" value="LEM-3_GIY-YIG"/>
    <property type="match status" value="1"/>
</dbReference>
<feature type="domain" description="Nuclease associated modular" evidence="1">
    <location>
        <begin position="163"/>
        <end position="179"/>
    </location>
</feature>
<reference evidence="2 3" key="1">
    <citation type="submission" date="2023-08" db="EMBL/GenBank/DDBJ databases">
        <title>Draft genome sequence of Algoriphagus taiwanensis.</title>
        <authorList>
            <person name="Takatani N."/>
            <person name="Hosokawa M."/>
            <person name="Sawabe T."/>
        </authorList>
    </citation>
    <scope>NUCLEOTIDE SEQUENCE [LARGE SCALE GENOMIC DNA]</scope>
    <source>
        <strain evidence="2 3">JCM 19755</strain>
    </source>
</reference>
<accession>A0ABQ6PYJ4</accession>